<evidence type="ECO:0000313" key="4">
    <source>
        <dbReference type="Proteomes" id="UP000541969"/>
    </source>
</evidence>
<dbReference type="RefSeq" id="WP_179715510.1">
    <property type="nucleotide sequence ID" value="NZ_JACBZT010000001.1"/>
</dbReference>
<protein>
    <submittedName>
        <fullName evidence="3">7, 8-dihydropterin-6-yl-methyl-4-(Beta-D-ribofuranosyl)aminobenzene 5'-phosphate synthase</fullName>
        <ecNumber evidence="3">2.5.1.105</ecNumber>
    </submittedName>
</protein>
<comment type="caution">
    <text evidence="3">The sequence shown here is derived from an EMBL/GenBank/DDBJ whole genome shotgun (WGS) entry which is preliminary data.</text>
</comment>
<dbReference type="PANTHER" id="PTHR13754:SF13">
    <property type="entry name" value="METALLO-BETA-LACTAMASE SUPERFAMILY PROTEIN (AFU_ORTHOLOGUE AFUA_3G07630)"/>
    <property type="match status" value="1"/>
</dbReference>
<dbReference type="EMBL" id="JACBZT010000001">
    <property type="protein sequence ID" value="NYJ04846.1"/>
    <property type="molecule type" value="Genomic_DNA"/>
</dbReference>
<accession>A0A853CCU5</accession>
<dbReference type="Pfam" id="PF00753">
    <property type="entry name" value="Lactamase_B"/>
    <property type="match status" value="1"/>
</dbReference>
<dbReference type="SUPFAM" id="SSF56281">
    <property type="entry name" value="Metallo-hydrolase/oxidoreductase"/>
    <property type="match status" value="1"/>
</dbReference>
<sequence length="346" mass="36017">MCSGDEPVGTTAPRAAPGPAVDPIALEPVDEVVITTLVDNLFDALLTGRDGVARVPMSTGLVSAPQFEDGATVAGLRAEHGFSALVTVRRGTTSTTLLFDTGVSPDGMVDNADRLGVDLGDVQGVVLSHGHWDHTGGLAALAGRRGGLPMTLHPLVWTRRRLAVPGADPVELPTLSRRALEAEGFAVVERRQPSLLVDGCVLVTGEVDRTTDFERGMPPPHQAWDGATWQHDPLVLDDQALVVHVRGRGLVVLTGCGHAGAVNIARHAMRLTGVDRLSALLGGLHLSGPAFEPIIAPTVAAFTELAPDLVVPGHCSGWRAQHALAAALPDAFVPSSAGTRYTLAAA</sequence>
<evidence type="ECO:0000256" key="1">
    <source>
        <dbReference type="SAM" id="MobiDB-lite"/>
    </source>
</evidence>
<feature type="compositionally biased region" description="Low complexity" evidence="1">
    <location>
        <begin position="7"/>
        <end position="21"/>
    </location>
</feature>
<dbReference type="InterPro" id="IPR041712">
    <property type="entry name" value="DHPS-like_MBL-fold"/>
</dbReference>
<feature type="domain" description="Metallo-beta-lactamase" evidence="2">
    <location>
        <begin position="89"/>
        <end position="145"/>
    </location>
</feature>
<name>A0A853CCU5_9ACTN</name>
<dbReference type="AlphaFoldDB" id="A0A853CCU5"/>
<dbReference type="InterPro" id="IPR052926">
    <property type="entry name" value="Metallo-beta-lactamase_dom"/>
</dbReference>
<reference evidence="3 4" key="1">
    <citation type="submission" date="2020-07" db="EMBL/GenBank/DDBJ databases">
        <title>Sequencing the genomes of 1000 actinobacteria strains.</title>
        <authorList>
            <person name="Klenk H.-P."/>
        </authorList>
    </citation>
    <scope>NUCLEOTIDE SEQUENCE [LARGE SCALE GENOMIC DNA]</scope>
    <source>
        <strain evidence="3 4">DSM 104001</strain>
    </source>
</reference>
<proteinExistence type="predicted"/>
<dbReference type="EC" id="2.5.1.105" evidence="3"/>
<organism evidence="3 4">
    <name type="scientific">Petropleomorpha daqingensis</name>
    <dbReference type="NCBI Taxonomy" id="2026353"/>
    <lineage>
        <taxon>Bacteria</taxon>
        <taxon>Bacillati</taxon>
        <taxon>Actinomycetota</taxon>
        <taxon>Actinomycetes</taxon>
        <taxon>Geodermatophilales</taxon>
        <taxon>Geodermatophilaceae</taxon>
        <taxon>Petropleomorpha</taxon>
    </lineage>
</organism>
<dbReference type="InterPro" id="IPR001279">
    <property type="entry name" value="Metallo-B-lactamas"/>
</dbReference>
<evidence type="ECO:0000259" key="2">
    <source>
        <dbReference type="Pfam" id="PF00753"/>
    </source>
</evidence>
<keyword evidence="4" id="KW-1185">Reference proteome</keyword>
<evidence type="ECO:0000313" key="3">
    <source>
        <dbReference type="EMBL" id="NYJ04846.1"/>
    </source>
</evidence>
<dbReference type="GO" id="GO:0102041">
    <property type="term" value="F:7,8-dihydropterin-6-yl-methyl-4-(beta-D-ribofuranosyl)aminobenzene 5'-phosphate synthase"/>
    <property type="evidence" value="ECO:0007669"/>
    <property type="project" value="UniProtKB-EC"/>
</dbReference>
<dbReference type="Proteomes" id="UP000541969">
    <property type="component" value="Unassembled WGS sequence"/>
</dbReference>
<dbReference type="CDD" id="cd07713">
    <property type="entry name" value="DHPS-like_MBL-fold"/>
    <property type="match status" value="1"/>
</dbReference>
<dbReference type="Gene3D" id="3.60.15.10">
    <property type="entry name" value="Ribonuclease Z/Hydroxyacylglutathione hydrolase-like"/>
    <property type="match status" value="1"/>
</dbReference>
<gene>
    <name evidence="3" type="ORF">GGQ55_001124</name>
</gene>
<keyword evidence="3" id="KW-0808">Transferase</keyword>
<dbReference type="InterPro" id="IPR036866">
    <property type="entry name" value="RibonucZ/Hydroxyglut_hydro"/>
</dbReference>
<dbReference type="PANTHER" id="PTHR13754">
    <property type="entry name" value="METALLO-BETA-LACTAMASE SUPERFAMILY PROTEIN"/>
    <property type="match status" value="1"/>
</dbReference>
<feature type="region of interest" description="Disordered" evidence="1">
    <location>
        <begin position="1"/>
        <end position="21"/>
    </location>
</feature>